<keyword evidence="6 8" id="KW-0472">Membrane</keyword>
<feature type="transmembrane region" description="Helical" evidence="8">
    <location>
        <begin position="17"/>
        <end position="36"/>
    </location>
</feature>
<keyword evidence="8" id="KW-0406">Ion transport</keyword>
<feature type="transmembrane region" description="Helical" evidence="8">
    <location>
        <begin position="342"/>
        <end position="361"/>
    </location>
</feature>
<feature type="transmembrane region" description="Helical" evidence="8">
    <location>
        <begin position="184"/>
        <end position="211"/>
    </location>
</feature>
<feature type="domain" description="Kazal-like" evidence="9">
    <location>
        <begin position="414"/>
        <end position="468"/>
    </location>
</feature>
<feature type="transmembrane region" description="Helical" evidence="8">
    <location>
        <begin position="301"/>
        <end position="322"/>
    </location>
</feature>
<feature type="transmembrane region" description="Helical" evidence="8">
    <location>
        <begin position="231"/>
        <end position="255"/>
    </location>
</feature>
<feature type="transmembrane region" description="Helical" evidence="8">
    <location>
        <begin position="373"/>
        <end position="392"/>
    </location>
</feature>
<dbReference type="SUPFAM" id="SSF100895">
    <property type="entry name" value="Kazal-type serine protease inhibitors"/>
    <property type="match status" value="1"/>
</dbReference>
<reference evidence="10 11" key="1">
    <citation type="submission" date="2024-04" db="EMBL/GenBank/DDBJ databases">
        <authorList>
            <person name="Waldvogel A.-M."/>
            <person name="Schoenle A."/>
        </authorList>
    </citation>
    <scope>NUCLEOTIDE SEQUENCE [LARGE SCALE GENOMIC DNA]</scope>
</reference>
<proteinExistence type="inferred from homology"/>
<evidence type="ECO:0000256" key="7">
    <source>
        <dbReference type="ARBA" id="ARBA00023157"/>
    </source>
</evidence>
<evidence type="ECO:0000256" key="3">
    <source>
        <dbReference type="ARBA" id="ARBA00022475"/>
    </source>
</evidence>
<dbReference type="SUPFAM" id="SSF103473">
    <property type="entry name" value="MFS general substrate transporter"/>
    <property type="match status" value="1"/>
</dbReference>
<dbReference type="AlphaFoldDB" id="A0AAV2J5J0"/>
<evidence type="ECO:0000256" key="2">
    <source>
        <dbReference type="ARBA" id="ARBA00009657"/>
    </source>
</evidence>
<gene>
    <name evidence="10" type="ORF">KC01_LOCUS4593</name>
</gene>
<feature type="transmembrane region" description="Helical" evidence="8">
    <location>
        <begin position="56"/>
        <end position="77"/>
    </location>
</feature>
<dbReference type="GO" id="GO:0006811">
    <property type="term" value="P:monoatomic ion transport"/>
    <property type="evidence" value="ECO:0007669"/>
    <property type="project" value="UniProtKB-KW"/>
</dbReference>
<evidence type="ECO:0000259" key="9">
    <source>
        <dbReference type="PROSITE" id="PS51465"/>
    </source>
</evidence>
<keyword evidence="7" id="KW-1015">Disulfide bond</keyword>
<dbReference type="GO" id="GO:0016324">
    <property type="term" value="C:apical plasma membrane"/>
    <property type="evidence" value="ECO:0007669"/>
    <property type="project" value="TreeGrafter"/>
</dbReference>
<dbReference type="PANTHER" id="PTHR11388:SF87">
    <property type="entry name" value="SOLUTE CARRIER ORGANIC ANION TRANSPORTER FAMILY MEMBER 2B1"/>
    <property type="match status" value="1"/>
</dbReference>
<feature type="transmembrane region" description="Helical" evidence="8">
    <location>
        <begin position="511"/>
        <end position="536"/>
    </location>
</feature>
<keyword evidence="5 8" id="KW-1133">Transmembrane helix</keyword>
<organism evidence="10 11">
    <name type="scientific">Knipowitschia caucasica</name>
    <name type="common">Caucasian dwarf goby</name>
    <name type="synonym">Pomatoschistus caucasicus</name>
    <dbReference type="NCBI Taxonomy" id="637954"/>
    <lineage>
        <taxon>Eukaryota</taxon>
        <taxon>Metazoa</taxon>
        <taxon>Chordata</taxon>
        <taxon>Craniata</taxon>
        <taxon>Vertebrata</taxon>
        <taxon>Euteleostomi</taxon>
        <taxon>Actinopterygii</taxon>
        <taxon>Neopterygii</taxon>
        <taxon>Teleostei</taxon>
        <taxon>Neoteleostei</taxon>
        <taxon>Acanthomorphata</taxon>
        <taxon>Gobiaria</taxon>
        <taxon>Gobiiformes</taxon>
        <taxon>Gobioidei</taxon>
        <taxon>Gobiidae</taxon>
        <taxon>Gobiinae</taxon>
        <taxon>Knipowitschia</taxon>
    </lineage>
</organism>
<comment type="subcellular location">
    <subcellularLocation>
        <location evidence="1 8">Cell membrane</location>
        <topology evidence="1 8">Multi-pass membrane protein</topology>
    </subcellularLocation>
</comment>
<dbReference type="NCBIfam" id="TIGR00805">
    <property type="entry name" value="oat"/>
    <property type="match status" value="1"/>
</dbReference>
<keyword evidence="8" id="KW-0813">Transport</keyword>
<feature type="transmembrane region" description="Helical" evidence="8">
    <location>
        <begin position="548"/>
        <end position="569"/>
    </location>
</feature>
<comment type="similarity">
    <text evidence="2 8">Belongs to the organo anion transporter (TC 2.A.60) family.</text>
</comment>
<protein>
    <recommendedName>
        <fullName evidence="8">Solute carrier organic anion transporter family member</fullName>
    </recommendedName>
</protein>
<feature type="transmembrane region" description="Helical" evidence="8">
    <location>
        <begin position="149"/>
        <end position="172"/>
    </location>
</feature>
<name>A0AAV2J5J0_KNICA</name>
<evidence type="ECO:0000313" key="10">
    <source>
        <dbReference type="EMBL" id="CAL1572570.1"/>
    </source>
</evidence>
<feature type="transmembrane region" description="Helical" evidence="8">
    <location>
        <begin position="84"/>
        <end position="106"/>
    </location>
</feature>
<keyword evidence="4 8" id="KW-0812">Transmembrane</keyword>
<dbReference type="GO" id="GO:0016323">
    <property type="term" value="C:basolateral plasma membrane"/>
    <property type="evidence" value="ECO:0007669"/>
    <property type="project" value="TreeGrafter"/>
</dbReference>
<evidence type="ECO:0000256" key="1">
    <source>
        <dbReference type="ARBA" id="ARBA00004651"/>
    </source>
</evidence>
<dbReference type="GO" id="GO:0043252">
    <property type="term" value="P:sodium-independent organic anion transport"/>
    <property type="evidence" value="ECO:0007669"/>
    <property type="project" value="TreeGrafter"/>
</dbReference>
<dbReference type="Proteomes" id="UP001497482">
    <property type="component" value="Chromosome 11"/>
</dbReference>
<dbReference type="PANTHER" id="PTHR11388">
    <property type="entry name" value="ORGANIC ANION TRANSPORTER"/>
    <property type="match status" value="1"/>
</dbReference>
<dbReference type="EMBL" id="OZ035833">
    <property type="protein sequence ID" value="CAL1572570.1"/>
    <property type="molecule type" value="Genomic_DNA"/>
</dbReference>
<evidence type="ECO:0000313" key="11">
    <source>
        <dbReference type="Proteomes" id="UP001497482"/>
    </source>
</evidence>
<dbReference type="GO" id="GO:0015347">
    <property type="term" value="F:sodium-independent organic anion transmembrane transporter activity"/>
    <property type="evidence" value="ECO:0007669"/>
    <property type="project" value="TreeGrafter"/>
</dbReference>
<dbReference type="Pfam" id="PF07648">
    <property type="entry name" value="Kazal_2"/>
    <property type="match status" value="1"/>
</dbReference>
<sequence length="646" mass="70041">MAAAGAQSRSLFRSVKFFVLCHSVLQLSQLLVSGYMKSSISTIERRFGLSSQKAGLLAAFNEVGNTVLIVFVSFCGSRVHRPRFIAGGAAVAAGASLLMTLPHFLYGPYEYTGPNHGGNGSGLCLTQSSPSPPVCDAHTHSGHEGAYPLLLLAQLLLGIGAVPIQPFGISYIDDFSSKRNSPLYLGILLAVTSIGPALGFMTSAFTLRLYVDFNSVKPDQVSLKPGDLRWVGAWWLGFLLASCLLLLTALPLLFFPRELPPETGSEKSGDDVKQDKKNSQTLGIFLRSFPRTALRTLRSPVYMCVVLAQVNLAALLCGLATFMPKFMERQFSQSTSTSNMMIGGVALPCSILGIVLGGVLMRRAALSTVGAGRMCLVSVSLCVLTAVPLLLIGCSSNPVYRVYPAGGASPVPDPVSGPVCKSCLCQEDWFNPVCGSDRVEFRSPCHAGCTTQERDQESGRIYRYTNCSCISASPPATLSPDPSPSPSLAPSLGPDQSWARPGSCGSPCSHLISVFMVFVALTCFIASFCHTPSYILILRSVPVDDKSFAVGLQYMFFRVLAFMPGPVLYGKVIDTTCLLWGKKCNRLTSCLYYDMDLFRTRFLGLQLVFFCGSLFCFLLMVWIQRRKQKQEKKTRYELTEQTPGLS</sequence>
<evidence type="ECO:0000256" key="5">
    <source>
        <dbReference type="ARBA" id="ARBA00022989"/>
    </source>
</evidence>
<dbReference type="PROSITE" id="PS51465">
    <property type="entry name" value="KAZAL_2"/>
    <property type="match status" value="1"/>
</dbReference>
<dbReference type="Gene3D" id="1.20.1250.20">
    <property type="entry name" value="MFS general substrate transporter like domains"/>
    <property type="match status" value="2"/>
</dbReference>
<dbReference type="InterPro" id="IPR002350">
    <property type="entry name" value="Kazal_dom"/>
</dbReference>
<evidence type="ECO:0000256" key="8">
    <source>
        <dbReference type="RuleBase" id="RU362056"/>
    </source>
</evidence>
<dbReference type="InterPro" id="IPR036058">
    <property type="entry name" value="Kazal_dom_sf"/>
</dbReference>
<dbReference type="GO" id="GO:0015125">
    <property type="term" value="F:bile acid transmembrane transporter activity"/>
    <property type="evidence" value="ECO:0007669"/>
    <property type="project" value="TreeGrafter"/>
</dbReference>
<keyword evidence="3" id="KW-1003">Cell membrane</keyword>
<evidence type="ECO:0000256" key="4">
    <source>
        <dbReference type="ARBA" id="ARBA00022692"/>
    </source>
</evidence>
<evidence type="ECO:0000256" key="6">
    <source>
        <dbReference type="ARBA" id="ARBA00023136"/>
    </source>
</evidence>
<keyword evidence="11" id="KW-1185">Reference proteome</keyword>
<accession>A0AAV2J5J0</accession>
<dbReference type="InterPro" id="IPR004156">
    <property type="entry name" value="OATP"/>
</dbReference>
<dbReference type="InterPro" id="IPR036259">
    <property type="entry name" value="MFS_trans_sf"/>
</dbReference>
<dbReference type="Pfam" id="PF03137">
    <property type="entry name" value="OATP"/>
    <property type="match status" value="1"/>
</dbReference>
<feature type="transmembrane region" description="Helical" evidence="8">
    <location>
        <begin position="602"/>
        <end position="623"/>
    </location>
</feature>